<feature type="chain" id="PRO_5045955715" evidence="11">
    <location>
        <begin position="42"/>
        <end position="468"/>
    </location>
</feature>
<evidence type="ECO:0000313" key="14">
    <source>
        <dbReference type="Proteomes" id="UP001430755"/>
    </source>
</evidence>
<keyword evidence="8 9" id="KW-0472">Membrane</keyword>
<sequence length="468" mass="49829">MLPAITPAIRLMPPARRALAALAALALAAAMVLSAPLSALALDTAKCTARPNGNTGSEVYGGSETRLTWEGQADADEPVAGLSITFPAGTTFSTDDARLTMLSGEKLMDRTTIDAQLASDGETFIATFDEPLPAGAYVRAEIYEVTFPTSGGEMPIKGTYTLEDGTTMPVEDITPIMVEGVSPVDQLSKALEESDWVKAWNSNKFLRLFFNPSIVVSSFPIVFQGFLMAVAIVAVAFPIAIPIGLCLSLMRMARLRLLRGIASLYVNVVRGTPLFLQIYIAFFGLPLAGIQIPSFPLGVVVLSMNSAAYLCEIFRAGIQSIPAGQTEAARSLGMNGAQTMIFVIIPQTVRRVIPTMTSEFILLYKDTSMLAAVGVMEVVMYAKTIVASTGSITPYIVAACFYLVITLPLAKVVGRLEHRLAGGRPRRKHRPGAAKPLQGTDSAGVTAYVTDALTSQPVIKNDTADAGR</sequence>
<dbReference type="InterPro" id="IPR010065">
    <property type="entry name" value="AA_ABC_transptr_permease_3TM"/>
</dbReference>
<gene>
    <name evidence="13" type="ORF">LPT13_02435</name>
</gene>
<dbReference type="Proteomes" id="UP001430755">
    <property type="component" value="Unassembled WGS sequence"/>
</dbReference>
<comment type="subcellular location">
    <subcellularLocation>
        <location evidence="1 9">Cell membrane</location>
        <topology evidence="1 9">Multi-pass membrane protein</topology>
    </subcellularLocation>
</comment>
<evidence type="ECO:0000256" key="4">
    <source>
        <dbReference type="ARBA" id="ARBA00022475"/>
    </source>
</evidence>
<dbReference type="SUPFAM" id="SSF161098">
    <property type="entry name" value="MetI-like"/>
    <property type="match status" value="1"/>
</dbReference>
<dbReference type="InterPro" id="IPR035906">
    <property type="entry name" value="MetI-like_sf"/>
</dbReference>
<evidence type="ECO:0000256" key="11">
    <source>
        <dbReference type="SAM" id="SignalP"/>
    </source>
</evidence>
<dbReference type="InterPro" id="IPR000515">
    <property type="entry name" value="MetI-like"/>
</dbReference>
<dbReference type="PANTHER" id="PTHR30614:SF20">
    <property type="entry name" value="GLUTAMINE TRANSPORT SYSTEM PERMEASE PROTEIN GLNP"/>
    <property type="match status" value="1"/>
</dbReference>
<feature type="transmembrane region" description="Helical" evidence="9">
    <location>
        <begin position="392"/>
        <end position="410"/>
    </location>
</feature>
<feature type="transmembrane region" description="Helical" evidence="9">
    <location>
        <begin position="226"/>
        <end position="250"/>
    </location>
</feature>
<reference evidence="13" key="1">
    <citation type="submission" date="2021-11" db="EMBL/GenBank/DDBJ databases">
        <title>A Novel Adlercreutzia Species, isolated from a Allomyrina dichotoma larva feces.</title>
        <authorList>
            <person name="Suh M.K."/>
        </authorList>
    </citation>
    <scope>NUCLEOTIDE SEQUENCE</scope>
    <source>
        <strain evidence="13">JBNU-10</strain>
    </source>
</reference>
<keyword evidence="14" id="KW-1185">Reference proteome</keyword>
<evidence type="ECO:0000313" key="13">
    <source>
        <dbReference type="EMBL" id="MCI2241209.1"/>
    </source>
</evidence>
<dbReference type="PROSITE" id="PS50928">
    <property type="entry name" value="ABC_TM1"/>
    <property type="match status" value="1"/>
</dbReference>
<comment type="similarity">
    <text evidence="2">Belongs to the binding-protein-dependent transport system permease family. HisMQ subfamily.</text>
</comment>
<feature type="signal peptide" evidence="11">
    <location>
        <begin position="1"/>
        <end position="41"/>
    </location>
</feature>
<evidence type="ECO:0000256" key="3">
    <source>
        <dbReference type="ARBA" id="ARBA00022448"/>
    </source>
</evidence>
<keyword evidence="11" id="KW-0732">Signal</keyword>
<organism evidence="13 14">
    <name type="scientific">Adlercreutzia faecimuris</name>
    <dbReference type="NCBI Taxonomy" id="2897341"/>
    <lineage>
        <taxon>Bacteria</taxon>
        <taxon>Bacillati</taxon>
        <taxon>Actinomycetota</taxon>
        <taxon>Coriobacteriia</taxon>
        <taxon>Eggerthellales</taxon>
        <taxon>Eggerthellaceae</taxon>
        <taxon>Adlercreutzia</taxon>
    </lineage>
</organism>
<dbReference type="RefSeq" id="WP_242163141.1">
    <property type="nucleotide sequence ID" value="NZ_JAJMLW010000001.1"/>
</dbReference>
<evidence type="ECO:0000256" key="8">
    <source>
        <dbReference type="ARBA" id="ARBA00023136"/>
    </source>
</evidence>
<feature type="region of interest" description="Disordered" evidence="10">
    <location>
        <begin position="421"/>
        <end position="440"/>
    </location>
</feature>
<evidence type="ECO:0000256" key="10">
    <source>
        <dbReference type="SAM" id="MobiDB-lite"/>
    </source>
</evidence>
<keyword evidence="6" id="KW-0029">Amino-acid transport</keyword>
<evidence type="ECO:0000256" key="9">
    <source>
        <dbReference type="RuleBase" id="RU363032"/>
    </source>
</evidence>
<protein>
    <submittedName>
        <fullName evidence="13">ABC transporter permease subunit</fullName>
    </submittedName>
</protein>
<proteinExistence type="inferred from homology"/>
<evidence type="ECO:0000256" key="5">
    <source>
        <dbReference type="ARBA" id="ARBA00022692"/>
    </source>
</evidence>
<comment type="caution">
    <text evidence="13">The sequence shown here is derived from an EMBL/GenBank/DDBJ whole genome shotgun (WGS) entry which is preliminary data.</text>
</comment>
<evidence type="ECO:0000256" key="6">
    <source>
        <dbReference type="ARBA" id="ARBA00022970"/>
    </source>
</evidence>
<evidence type="ECO:0000256" key="2">
    <source>
        <dbReference type="ARBA" id="ARBA00010072"/>
    </source>
</evidence>
<dbReference type="Pfam" id="PF00528">
    <property type="entry name" value="BPD_transp_1"/>
    <property type="match status" value="1"/>
</dbReference>
<dbReference type="PANTHER" id="PTHR30614">
    <property type="entry name" value="MEMBRANE COMPONENT OF AMINO ACID ABC TRANSPORTER"/>
    <property type="match status" value="1"/>
</dbReference>
<dbReference type="Gene3D" id="1.10.3720.10">
    <property type="entry name" value="MetI-like"/>
    <property type="match status" value="1"/>
</dbReference>
<evidence type="ECO:0000256" key="1">
    <source>
        <dbReference type="ARBA" id="ARBA00004651"/>
    </source>
</evidence>
<keyword evidence="3 9" id="KW-0813">Transport</keyword>
<keyword evidence="7 9" id="KW-1133">Transmembrane helix</keyword>
<dbReference type="CDD" id="cd06261">
    <property type="entry name" value="TM_PBP2"/>
    <property type="match status" value="1"/>
</dbReference>
<accession>A0ABS9WEH2</accession>
<feature type="transmembrane region" description="Helical" evidence="9">
    <location>
        <begin position="360"/>
        <end position="380"/>
    </location>
</feature>
<feature type="transmembrane region" description="Helical" evidence="9">
    <location>
        <begin position="262"/>
        <end position="284"/>
    </location>
</feature>
<evidence type="ECO:0000256" key="7">
    <source>
        <dbReference type="ARBA" id="ARBA00022989"/>
    </source>
</evidence>
<keyword evidence="4" id="KW-1003">Cell membrane</keyword>
<dbReference type="InterPro" id="IPR043429">
    <property type="entry name" value="ArtM/GltK/GlnP/TcyL/YhdX-like"/>
</dbReference>
<feature type="domain" description="ABC transmembrane type-1" evidence="12">
    <location>
        <begin position="226"/>
        <end position="413"/>
    </location>
</feature>
<dbReference type="NCBIfam" id="TIGR01726">
    <property type="entry name" value="HEQRo_perm_3TM"/>
    <property type="match status" value="1"/>
</dbReference>
<feature type="transmembrane region" description="Helical" evidence="9">
    <location>
        <begin position="290"/>
        <end position="311"/>
    </location>
</feature>
<name>A0ABS9WEH2_9ACTN</name>
<evidence type="ECO:0000259" key="12">
    <source>
        <dbReference type="PROSITE" id="PS50928"/>
    </source>
</evidence>
<dbReference type="EMBL" id="JAJMLW010000001">
    <property type="protein sequence ID" value="MCI2241209.1"/>
    <property type="molecule type" value="Genomic_DNA"/>
</dbReference>
<keyword evidence="5 9" id="KW-0812">Transmembrane</keyword>